<dbReference type="InterPro" id="IPR047265">
    <property type="entry name" value="PIF1-like_bHLH"/>
</dbReference>
<feature type="region of interest" description="Disordered" evidence="5">
    <location>
        <begin position="66"/>
        <end position="94"/>
    </location>
</feature>
<proteinExistence type="predicted"/>
<dbReference type="EMBL" id="JBBPBN010000004">
    <property type="protein sequence ID" value="KAK9041732.1"/>
    <property type="molecule type" value="Genomic_DNA"/>
</dbReference>
<keyword evidence="4" id="KW-0539">Nucleus</keyword>
<comment type="caution">
    <text evidence="7">The sequence shown here is derived from an EMBL/GenBank/DDBJ whole genome shotgun (WGS) entry which is preliminary data.</text>
</comment>
<evidence type="ECO:0000256" key="4">
    <source>
        <dbReference type="ARBA" id="ARBA00023242"/>
    </source>
</evidence>
<dbReference type="InterPro" id="IPR036638">
    <property type="entry name" value="HLH_DNA-bd_sf"/>
</dbReference>
<evidence type="ECO:0000256" key="3">
    <source>
        <dbReference type="ARBA" id="ARBA00023163"/>
    </source>
</evidence>
<dbReference type="CDD" id="cd11445">
    <property type="entry name" value="bHLH_AtPIF_like"/>
    <property type="match status" value="1"/>
</dbReference>
<organism evidence="7 8">
    <name type="scientific">Hibiscus sabdariffa</name>
    <name type="common">roselle</name>
    <dbReference type="NCBI Taxonomy" id="183260"/>
    <lineage>
        <taxon>Eukaryota</taxon>
        <taxon>Viridiplantae</taxon>
        <taxon>Streptophyta</taxon>
        <taxon>Embryophyta</taxon>
        <taxon>Tracheophyta</taxon>
        <taxon>Spermatophyta</taxon>
        <taxon>Magnoliopsida</taxon>
        <taxon>eudicotyledons</taxon>
        <taxon>Gunneridae</taxon>
        <taxon>Pentapetalae</taxon>
        <taxon>rosids</taxon>
        <taxon>malvids</taxon>
        <taxon>Malvales</taxon>
        <taxon>Malvaceae</taxon>
        <taxon>Malvoideae</taxon>
        <taxon>Hibiscus</taxon>
    </lineage>
</organism>
<evidence type="ECO:0000313" key="8">
    <source>
        <dbReference type="Proteomes" id="UP001396334"/>
    </source>
</evidence>
<name>A0ABR2TWI7_9ROSI</name>
<dbReference type="InterPro" id="IPR044273">
    <property type="entry name" value="PIF3-like"/>
</dbReference>
<feature type="compositionally biased region" description="Basic and acidic residues" evidence="5">
    <location>
        <begin position="185"/>
        <end position="194"/>
    </location>
</feature>
<feature type="compositionally biased region" description="Polar residues" evidence="5">
    <location>
        <begin position="409"/>
        <end position="423"/>
    </location>
</feature>
<evidence type="ECO:0000259" key="6">
    <source>
        <dbReference type="PROSITE" id="PS50888"/>
    </source>
</evidence>
<feature type="region of interest" description="Disordered" evidence="5">
    <location>
        <begin position="1"/>
        <end position="22"/>
    </location>
</feature>
<dbReference type="Gene3D" id="4.10.280.10">
    <property type="entry name" value="Helix-loop-helix DNA-binding domain"/>
    <property type="match status" value="1"/>
</dbReference>
<dbReference type="SMART" id="SM00353">
    <property type="entry name" value="HLH"/>
    <property type="match status" value="1"/>
</dbReference>
<feature type="domain" description="BHLH" evidence="6">
    <location>
        <begin position="185"/>
        <end position="234"/>
    </location>
</feature>
<keyword evidence="2" id="KW-0805">Transcription regulation</keyword>
<comment type="subcellular location">
    <subcellularLocation>
        <location evidence="1">Nucleus</location>
    </subcellularLocation>
</comment>
<dbReference type="SUPFAM" id="SSF47459">
    <property type="entry name" value="HLH, helix-loop-helix DNA-binding domain"/>
    <property type="match status" value="1"/>
</dbReference>
<dbReference type="Proteomes" id="UP001396334">
    <property type="component" value="Unassembled WGS sequence"/>
</dbReference>
<reference evidence="7 8" key="1">
    <citation type="journal article" date="2024" name="G3 (Bethesda)">
        <title>Genome assembly of Hibiscus sabdariffa L. provides insights into metabolisms of medicinal natural products.</title>
        <authorList>
            <person name="Kim T."/>
        </authorList>
    </citation>
    <scope>NUCLEOTIDE SEQUENCE [LARGE SCALE GENOMIC DNA]</scope>
    <source>
        <strain evidence="7">TK-2024</strain>
        <tissue evidence="7">Old leaves</tissue>
    </source>
</reference>
<feature type="compositionally biased region" description="Basic residues" evidence="5">
    <location>
        <begin position="175"/>
        <end position="184"/>
    </location>
</feature>
<evidence type="ECO:0000256" key="5">
    <source>
        <dbReference type="SAM" id="MobiDB-lite"/>
    </source>
</evidence>
<evidence type="ECO:0000313" key="7">
    <source>
        <dbReference type="EMBL" id="KAK9041732.1"/>
    </source>
</evidence>
<keyword evidence="8" id="KW-1185">Reference proteome</keyword>
<evidence type="ECO:0000256" key="2">
    <source>
        <dbReference type="ARBA" id="ARBA00023015"/>
    </source>
</evidence>
<dbReference type="InterPro" id="IPR011598">
    <property type="entry name" value="bHLH_dom"/>
</dbReference>
<protein>
    <recommendedName>
        <fullName evidence="6">BHLH domain-containing protein</fullName>
    </recommendedName>
</protein>
<feature type="compositionally biased region" description="Basic and acidic residues" evidence="5">
    <location>
        <begin position="426"/>
        <end position="436"/>
    </location>
</feature>
<dbReference type="PANTHER" id="PTHR46807">
    <property type="entry name" value="TRANSCRIPTION FACTOR PIF3"/>
    <property type="match status" value="1"/>
</dbReference>
<sequence length="436" mass="47112">MGVKPSDESLPSIKTQKQDPVAPCNNTVLMNFSHFSRPAAVVKASLQNIGAKATIEENGIVPMKTDIKESKAKSQDTPVGTEPNGATGEENVLENDKISNQVIDENASKCLPHNDMDVESVLAASSVCCGNNVERASDDPVVHNLRRKNRDDEEFECPSEDTEEEYIGVKKAIHARGGKGSKRSRAAEVHNLSERRRRDRINEKMRALQELIPNCNKVDKASMLDEAIEYLKTLQLQVQHMHAAAAAHMTHVSPMSVGMGVGMGFGMRFPQMYTAASACPMVQVSPIPGPPFSGPGPHLSGATTLHEMTGSNLHLYGLHGQELLMSMPGAPLIPIPGEHLMKSALGLNGSGLVGPMDNKDSATASSSKDPIQNINSQVTENTNINSSVNQTSTRCRTTNESFEQPAEMQENSRASEITSSVPFKSTDGDDKFPDRS</sequence>
<feature type="region of interest" description="Disordered" evidence="5">
    <location>
        <begin position="175"/>
        <end position="194"/>
    </location>
</feature>
<feature type="compositionally biased region" description="Polar residues" evidence="5">
    <location>
        <begin position="361"/>
        <end position="402"/>
    </location>
</feature>
<dbReference type="PANTHER" id="PTHR46807:SF1">
    <property type="entry name" value="TRANSCRIPTION FACTOR PIF3"/>
    <property type="match status" value="1"/>
</dbReference>
<dbReference type="Pfam" id="PF00010">
    <property type="entry name" value="HLH"/>
    <property type="match status" value="1"/>
</dbReference>
<gene>
    <name evidence="7" type="ORF">V6N11_016822</name>
</gene>
<dbReference type="PROSITE" id="PS50888">
    <property type="entry name" value="BHLH"/>
    <property type="match status" value="1"/>
</dbReference>
<evidence type="ECO:0000256" key="1">
    <source>
        <dbReference type="ARBA" id="ARBA00004123"/>
    </source>
</evidence>
<feature type="region of interest" description="Disordered" evidence="5">
    <location>
        <begin position="356"/>
        <end position="436"/>
    </location>
</feature>
<keyword evidence="3" id="KW-0804">Transcription</keyword>
<accession>A0ABR2TWI7</accession>